<evidence type="ECO:0000313" key="2">
    <source>
        <dbReference type="EMBL" id="SBT09730.1"/>
    </source>
</evidence>
<dbReference type="CDD" id="cd04485">
    <property type="entry name" value="DnaE_OBF"/>
    <property type="match status" value="1"/>
</dbReference>
<feature type="domain" description="DNA polymerase helix-hairpin-helix motif" evidence="1">
    <location>
        <begin position="17"/>
        <end position="107"/>
    </location>
</feature>
<keyword evidence="3" id="KW-1185">Reference proteome</keyword>
<organism evidence="2 3">
    <name type="scientific">Candidatus Propionivibrio aalborgensis</name>
    <dbReference type="NCBI Taxonomy" id="1860101"/>
    <lineage>
        <taxon>Bacteria</taxon>
        <taxon>Pseudomonadati</taxon>
        <taxon>Pseudomonadota</taxon>
        <taxon>Betaproteobacteria</taxon>
        <taxon>Rhodocyclales</taxon>
        <taxon>Rhodocyclaceae</taxon>
        <taxon>Propionivibrio</taxon>
    </lineage>
</organism>
<dbReference type="PANTHER" id="PTHR32294">
    <property type="entry name" value="DNA POLYMERASE III SUBUNIT ALPHA"/>
    <property type="match status" value="1"/>
</dbReference>
<dbReference type="Pfam" id="PF14579">
    <property type="entry name" value="HHH_6"/>
    <property type="match status" value="1"/>
</dbReference>
<dbReference type="GO" id="GO:0006260">
    <property type="term" value="P:DNA replication"/>
    <property type="evidence" value="ECO:0007669"/>
    <property type="project" value="InterPro"/>
</dbReference>
<keyword evidence="2" id="KW-0548">Nucleotidyltransferase</keyword>
<dbReference type="GO" id="GO:0008408">
    <property type="term" value="F:3'-5' exonuclease activity"/>
    <property type="evidence" value="ECO:0007669"/>
    <property type="project" value="InterPro"/>
</dbReference>
<dbReference type="GO" id="GO:0003887">
    <property type="term" value="F:DNA-directed DNA polymerase activity"/>
    <property type="evidence" value="ECO:0007669"/>
    <property type="project" value="UniProtKB-EC"/>
</dbReference>
<dbReference type="InterPro" id="IPR029460">
    <property type="entry name" value="DNAPol_HHH"/>
</dbReference>
<name>A0A1A8XXN5_9RHOO</name>
<reference evidence="2 3" key="1">
    <citation type="submission" date="2016-06" db="EMBL/GenBank/DDBJ databases">
        <authorList>
            <person name="Kjaerup R.B."/>
            <person name="Dalgaard T.S."/>
            <person name="Juul-Madsen H.R."/>
        </authorList>
    </citation>
    <scope>NUCLEOTIDE SEQUENCE [LARGE SCALE GENOMIC DNA]</scope>
    <source>
        <strain evidence="2">2</strain>
    </source>
</reference>
<gene>
    <name evidence="2" type="ORF">PROAA_3400001</name>
</gene>
<dbReference type="PANTHER" id="PTHR32294:SF4">
    <property type="entry name" value="ERROR-PRONE DNA POLYMERASE"/>
    <property type="match status" value="1"/>
</dbReference>
<proteinExistence type="predicted"/>
<dbReference type="EMBL" id="FLQY01000269">
    <property type="protein sequence ID" value="SBT09730.1"/>
    <property type="molecule type" value="Genomic_DNA"/>
</dbReference>
<sequence>MGFYSASQLVQDAQRHGVAVRPVDVTVSLWETTLEEADSARPVIRLGINRIGGMGKAAAERIVAARSEQAFTGITDLAHRAALNKRDLELLAEANAFVSVAGHRREAAWETAVVRVRNDLLDGLPIREERPALVAPNEAESLIADYATLGLTLGCHPMTLLRQQLSQRRYVQAAELRQMPSRKLARCAGFVTCRQRPSTSKGVIFVTLEDETGMANVIVHAPLAERQRKELLGSRLLGVLGVLQCEGEVVHLIAKRLVDHTELLGSLHTSSRDFR</sequence>
<keyword evidence="2" id="KW-0808">Transferase</keyword>
<dbReference type="AlphaFoldDB" id="A0A1A8XXN5"/>
<protein>
    <submittedName>
        <fullName evidence="2">Error-prone DNA polymerase</fullName>
        <ecNumber evidence="2">2.7.7.7</ecNumber>
    </submittedName>
</protein>
<evidence type="ECO:0000259" key="1">
    <source>
        <dbReference type="Pfam" id="PF14579"/>
    </source>
</evidence>
<dbReference type="InterPro" id="IPR004805">
    <property type="entry name" value="DnaE2/DnaE/PolC"/>
</dbReference>
<dbReference type="Proteomes" id="UP000199600">
    <property type="component" value="Unassembled WGS sequence"/>
</dbReference>
<dbReference type="EC" id="2.7.7.7" evidence="2"/>
<accession>A0A1A8XXN5</accession>
<dbReference type="Gene3D" id="1.10.150.870">
    <property type="match status" value="1"/>
</dbReference>
<evidence type="ECO:0000313" key="3">
    <source>
        <dbReference type="Proteomes" id="UP000199600"/>
    </source>
</evidence>